<dbReference type="EMBL" id="GGEC01083874">
    <property type="protein sequence ID" value="MBX64358.1"/>
    <property type="molecule type" value="Transcribed_RNA"/>
</dbReference>
<reference evidence="1" key="1">
    <citation type="submission" date="2018-02" db="EMBL/GenBank/DDBJ databases">
        <title>Rhizophora mucronata_Transcriptome.</title>
        <authorList>
            <person name="Meera S.P."/>
            <person name="Sreeshan A."/>
            <person name="Augustine A."/>
        </authorList>
    </citation>
    <scope>NUCLEOTIDE SEQUENCE</scope>
    <source>
        <tissue evidence="1">Leaf</tissue>
    </source>
</reference>
<accession>A0A2P2QBH7</accession>
<proteinExistence type="predicted"/>
<name>A0A2P2QBH7_RHIMU</name>
<sequence>MLKIISFLDFSV</sequence>
<evidence type="ECO:0000313" key="1">
    <source>
        <dbReference type="EMBL" id="MBX64358.1"/>
    </source>
</evidence>
<protein>
    <submittedName>
        <fullName evidence="1">Uncharacterized protein</fullName>
    </submittedName>
</protein>
<organism evidence="1">
    <name type="scientific">Rhizophora mucronata</name>
    <name type="common">Asiatic mangrove</name>
    <dbReference type="NCBI Taxonomy" id="61149"/>
    <lineage>
        <taxon>Eukaryota</taxon>
        <taxon>Viridiplantae</taxon>
        <taxon>Streptophyta</taxon>
        <taxon>Embryophyta</taxon>
        <taxon>Tracheophyta</taxon>
        <taxon>Spermatophyta</taxon>
        <taxon>Magnoliopsida</taxon>
        <taxon>eudicotyledons</taxon>
        <taxon>Gunneridae</taxon>
        <taxon>Pentapetalae</taxon>
        <taxon>rosids</taxon>
        <taxon>fabids</taxon>
        <taxon>Malpighiales</taxon>
        <taxon>Rhizophoraceae</taxon>
        <taxon>Rhizophora</taxon>
    </lineage>
</organism>